<organism evidence="1 2">
    <name type="scientific">Gallibacter intestinalis</name>
    <dbReference type="NCBI Taxonomy" id="2779356"/>
    <lineage>
        <taxon>Bacteria</taxon>
        <taxon>Bacillati</taxon>
        <taxon>Bacillota</taxon>
        <taxon>Clostridia</taxon>
        <taxon>Eubacteriales</taxon>
        <taxon>Eubacteriaceae</taxon>
        <taxon>Gallibacter</taxon>
    </lineage>
</organism>
<gene>
    <name evidence="1" type="ORF">INF20_06200</name>
</gene>
<dbReference type="EMBL" id="JADCKA010000010">
    <property type="protein sequence ID" value="MBE5035865.1"/>
    <property type="molecule type" value="Genomic_DNA"/>
</dbReference>
<evidence type="ECO:0000313" key="1">
    <source>
        <dbReference type="EMBL" id="MBE5035865.1"/>
    </source>
</evidence>
<evidence type="ECO:0000313" key="2">
    <source>
        <dbReference type="Proteomes" id="UP001516588"/>
    </source>
</evidence>
<name>A0ABR9QYA4_9FIRM</name>
<keyword evidence="2" id="KW-1185">Reference proteome</keyword>
<protein>
    <recommendedName>
        <fullName evidence="3">AbiEi antitoxin C-terminal domain-containing protein</fullName>
    </recommendedName>
</protein>
<sequence>MLDFHPMAKLSRMAKQGECFPIVRGLYEPERTVPGYLLAGSIYGPSYISFDYALAYYNLIPETVYTITCATFEKKKKKRYETMFGTFIYRDVPSEAFPLNLKIVRENEYFYRIAEPEKALCDKLYTMHPVANHKELFELLTENLRIEKTELCKLDADKISFLADHYHSGNVRKMASLLRRMKR</sequence>
<reference evidence="1 2" key="1">
    <citation type="submission" date="2020-10" db="EMBL/GenBank/DDBJ databases">
        <title>ChiBAC.</title>
        <authorList>
            <person name="Zenner C."/>
            <person name="Hitch T.C.A."/>
            <person name="Clavel T."/>
        </authorList>
    </citation>
    <scope>NUCLEOTIDE SEQUENCE [LARGE SCALE GENOMIC DNA]</scope>
    <source>
        <strain evidence="1 2">DSM 108706</strain>
    </source>
</reference>
<dbReference type="Proteomes" id="UP001516588">
    <property type="component" value="Unassembled WGS sequence"/>
</dbReference>
<comment type="caution">
    <text evidence="1">The sequence shown here is derived from an EMBL/GenBank/DDBJ whole genome shotgun (WGS) entry which is preliminary data.</text>
</comment>
<evidence type="ECO:0008006" key="3">
    <source>
        <dbReference type="Google" id="ProtNLM"/>
    </source>
</evidence>
<proteinExistence type="predicted"/>
<accession>A0ABR9QYA4</accession>